<sequence length="229" mass="27019">MEIIENVQIILLIIIVIVSIMAALKLKFVYSKIFKVIFLLMIIVFWGISIYINTDTIYDFFMVNIYCIAVFSVLGFVEKITRKNTYLCFVFYMVNYTIIFFAMKLVNKHLLDAIDYMYIVLCFIGFIKIVYKKKDKDLMIVANIIGIIIVYILYHNFPESYFVRTKQECVVMNYLDEVEDYNNKDIVEITDMSPSSSNREKKIFVSIKDKGGFIYYYEDGEIINVEEVL</sequence>
<organism evidence="2 3">
    <name type="scientific">Vallitalea longa</name>
    <dbReference type="NCBI Taxonomy" id="2936439"/>
    <lineage>
        <taxon>Bacteria</taxon>
        <taxon>Bacillati</taxon>
        <taxon>Bacillota</taxon>
        <taxon>Clostridia</taxon>
        <taxon>Lachnospirales</taxon>
        <taxon>Vallitaleaceae</taxon>
        <taxon>Vallitalea</taxon>
    </lineage>
</organism>
<proteinExistence type="predicted"/>
<feature type="transmembrane region" description="Helical" evidence="1">
    <location>
        <begin position="6"/>
        <end position="24"/>
    </location>
</feature>
<feature type="transmembrane region" description="Helical" evidence="1">
    <location>
        <begin position="138"/>
        <end position="157"/>
    </location>
</feature>
<keyword evidence="3" id="KW-1185">Reference proteome</keyword>
<dbReference type="RefSeq" id="WP_281819304.1">
    <property type="nucleotide sequence ID" value="NZ_BRLB01000023.1"/>
</dbReference>
<feature type="transmembrane region" description="Helical" evidence="1">
    <location>
        <begin position="89"/>
        <end position="107"/>
    </location>
</feature>
<evidence type="ECO:0000256" key="1">
    <source>
        <dbReference type="SAM" id="Phobius"/>
    </source>
</evidence>
<dbReference type="Proteomes" id="UP001144256">
    <property type="component" value="Unassembled WGS sequence"/>
</dbReference>
<name>A0A9W6DHV0_9FIRM</name>
<keyword evidence="1" id="KW-1133">Transmembrane helix</keyword>
<protein>
    <submittedName>
        <fullName evidence="2">Uncharacterized protein</fullName>
    </submittedName>
</protein>
<feature type="transmembrane region" description="Helical" evidence="1">
    <location>
        <begin position="36"/>
        <end position="54"/>
    </location>
</feature>
<dbReference type="EMBL" id="BRLB01000023">
    <property type="protein sequence ID" value="GKX31952.1"/>
    <property type="molecule type" value="Genomic_DNA"/>
</dbReference>
<evidence type="ECO:0000313" key="3">
    <source>
        <dbReference type="Proteomes" id="UP001144256"/>
    </source>
</evidence>
<keyword evidence="1" id="KW-0812">Transmembrane</keyword>
<accession>A0A9W6DHV0</accession>
<reference evidence="2" key="1">
    <citation type="submission" date="2022-06" db="EMBL/GenBank/DDBJ databases">
        <title>Vallitalea longa sp. nov., an anaerobic bacterium isolated from marine sediment.</title>
        <authorList>
            <person name="Hirano S."/>
            <person name="Terahara T."/>
            <person name="Mori K."/>
            <person name="Hamada M."/>
            <person name="Matsumoto R."/>
            <person name="Kobayashi T."/>
        </authorList>
    </citation>
    <scope>NUCLEOTIDE SEQUENCE</scope>
    <source>
        <strain evidence="2">SH18-1</strain>
    </source>
</reference>
<dbReference type="AlphaFoldDB" id="A0A9W6DHV0"/>
<feature type="transmembrane region" description="Helical" evidence="1">
    <location>
        <begin position="60"/>
        <end position="77"/>
    </location>
</feature>
<evidence type="ECO:0000313" key="2">
    <source>
        <dbReference type="EMBL" id="GKX31952.1"/>
    </source>
</evidence>
<comment type="caution">
    <text evidence="2">The sequence shown here is derived from an EMBL/GenBank/DDBJ whole genome shotgun (WGS) entry which is preliminary data.</text>
</comment>
<gene>
    <name evidence="2" type="ORF">SH1V18_44320</name>
</gene>
<feature type="transmembrane region" description="Helical" evidence="1">
    <location>
        <begin position="113"/>
        <end position="131"/>
    </location>
</feature>
<keyword evidence="1" id="KW-0472">Membrane</keyword>